<comment type="subcellular location">
    <subcellularLocation>
        <location evidence="2">Cell membrane</location>
        <topology evidence="2">Single-pass membrane protein</topology>
    </subcellularLocation>
</comment>
<dbReference type="Proteomes" id="UP000094598">
    <property type="component" value="Chromosome"/>
</dbReference>
<keyword evidence="6" id="KW-0812">Transmembrane</keyword>
<reference evidence="11 13" key="1">
    <citation type="submission" date="2016-08" db="EMBL/GenBank/DDBJ databases">
        <title>Moorella thermoacetica DSM 103132.</title>
        <authorList>
            <person name="Jendresen C.B."/>
            <person name="Redl S.M."/>
            <person name="Jensen T.O."/>
            <person name="Nielsen A.T."/>
        </authorList>
    </citation>
    <scope>NUCLEOTIDE SEQUENCE [LARGE SCALE GENOMIC DNA]</scope>
    <source>
        <strain evidence="11 13">DSM 103132</strain>
    </source>
</reference>
<gene>
    <name evidence="11" type="ORF">Maut_00575</name>
    <name evidence="12" type="ORF">MTAT_26590</name>
</gene>
<evidence type="ECO:0000256" key="1">
    <source>
        <dbReference type="ARBA" id="ARBA00002254"/>
    </source>
</evidence>
<keyword evidence="11" id="KW-0969">Cilium</keyword>
<keyword evidence="11" id="KW-0966">Cell projection</keyword>
<dbReference type="Proteomes" id="UP000322283">
    <property type="component" value="Unassembled WGS sequence"/>
</dbReference>
<dbReference type="Pfam" id="PF03748">
    <property type="entry name" value="FliL"/>
    <property type="match status" value="1"/>
</dbReference>
<dbReference type="PANTHER" id="PTHR35091">
    <property type="entry name" value="FLAGELLAR PROTEIN FLIL"/>
    <property type="match status" value="1"/>
</dbReference>
<keyword evidence="7 10" id="KW-0283">Flagellar rotation</keyword>
<keyword evidence="14" id="KW-1185">Reference proteome</keyword>
<evidence type="ECO:0000256" key="5">
    <source>
        <dbReference type="ARBA" id="ARBA00022500"/>
    </source>
</evidence>
<evidence type="ECO:0000256" key="6">
    <source>
        <dbReference type="ARBA" id="ARBA00022692"/>
    </source>
</evidence>
<evidence type="ECO:0000313" key="12">
    <source>
        <dbReference type="EMBL" id="TYL08995.1"/>
    </source>
</evidence>
<evidence type="ECO:0000313" key="14">
    <source>
        <dbReference type="Proteomes" id="UP000322283"/>
    </source>
</evidence>
<name>A0AAC9MT36_NEOTH</name>
<comment type="similarity">
    <text evidence="3 10">Belongs to the FliL family.</text>
</comment>
<protein>
    <recommendedName>
        <fullName evidence="10">Flagellar protein FliL</fullName>
    </recommendedName>
</protein>
<evidence type="ECO:0000313" key="11">
    <source>
        <dbReference type="EMBL" id="AOQ23038.1"/>
    </source>
</evidence>
<evidence type="ECO:0000313" key="13">
    <source>
        <dbReference type="Proteomes" id="UP000094598"/>
    </source>
</evidence>
<evidence type="ECO:0000256" key="10">
    <source>
        <dbReference type="RuleBase" id="RU364125"/>
    </source>
</evidence>
<evidence type="ECO:0000256" key="2">
    <source>
        <dbReference type="ARBA" id="ARBA00004162"/>
    </source>
</evidence>
<dbReference type="GO" id="GO:0005886">
    <property type="term" value="C:plasma membrane"/>
    <property type="evidence" value="ECO:0007669"/>
    <property type="project" value="UniProtKB-SubCell"/>
</dbReference>
<evidence type="ECO:0000256" key="3">
    <source>
        <dbReference type="ARBA" id="ARBA00008281"/>
    </source>
</evidence>
<dbReference type="EMBL" id="VCDX01000013">
    <property type="protein sequence ID" value="TYL08995.1"/>
    <property type="molecule type" value="Genomic_DNA"/>
</dbReference>
<keyword evidence="5 10" id="KW-0145">Chemotaxis</keyword>
<dbReference type="GO" id="GO:0009425">
    <property type="term" value="C:bacterial-type flagellum basal body"/>
    <property type="evidence" value="ECO:0007669"/>
    <property type="project" value="InterPro"/>
</dbReference>
<reference evidence="12 14" key="2">
    <citation type="submission" date="2019-05" db="EMBL/GenBank/DDBJ databases">
        <title>Genome sequence of Moorella thermoacetica ATCC 33924.</title>
        <authorList>
            <person name="Poehlein A."/>
            <person name="Bengelsdorf F.R."/>
            <person name="Duerre P."/>
            <person name="Daniel R."/>
        </authorList>
    </citation>
    <scope>NUCLEOTIDE SEQUENCE [LARGE SCALE GENOMIC DNA]</scope>
    <source>
        <strain evidence="12 14">ATCC 33924</strain>
    </source>
</reference>
<keyword evidence="9 10" id="KW-0472">Membrane</keyword>
<dbReference type="GO" id="GO:0071978">
    <property type="term" value="P:bacterial-type flagellum-dependent swarming motility"/>
    <property type="evidence" value="ECO:0007669"/>
    <property type="project" value="TreeGrafter"/>
</dbReference>
<dbReference type="RefSeq" id="WP_069588215.1">
    <property type="nucleotide sequence ID" value="NZ_CP017019.1"/>
</dbReference>
<keyword evidence="11" id="KW-0282">Flagellum</keyword>
<dbReference type="PANTHER" id="PTHR35091:SF2">
    <property type="entry name" value="FLAGELLAR PROTEIN FLIL"/>
    <property type="match status" value="1"/>
</dbReference>
<proteinExistence type="inferred from homology"/>
<dbReference type="GO" id="GO:0006935">
    <property type="term" value="P:chemotaxis"/>
    <property type="evidence" value="ECO:0007669"/>
    <property type="project" value="UniProtKB-KW"/>
</dbReference>
<evidence type="ECO:0000256" key="8">
    <source>
        <dbReference type="ARBA" id="ARBA00022989"/>
    </source>
</evidence>
<evidence type="ECO:0000256" key="4">
    <source>
        <dbReference type="ARBA" id="ARBA00022475"/>
    </source>
</evidence>
<evidence type="ECO:0000256" key="7">
    <source>
        <dbReference type="ARBA" id="ARBA00022779"/>
    </source>
</evidence>
<dbReference type="EMBL" id="CP017019">
    <property type="protein sequence ID" value="AOQ23038.1"/>
    <property type="molecule type" value="Genomic_DNA"/>
</dbReference>
<accession>A0AAC9MT36</accession>
<dbReference type="InterPro" id="IPR005503">
    <property type="entry name" value="FliL"/>
</dbReference>
<keyword evidence="4 10" id="KW-1003">Cell membrane</keyword>
<dbReference type="PROSITE" id="PS51257">
    <property type="entry name" value="PROKAR_LIPOPROTEIN"/>
    <property type="match status" value="1"/>
</dbReference>
<sequence>MLRGWPTVFSKAKLLGLVLLAVAAAILAAGCSFSGKEAAASPSTPMLKLDPIVVNLAEPGRYVKVTSVFSFYSAAEEKAAEAETAKLRDAVISTLRKKTTGEMVDTASLKKDLLDAANRALRPAEAAGLYFEELLIQ</sequence>
<comment type="function">
    <text evidence="1 10">Controls the rotational direction of flagella during chemotaxis.</text>
</comment>
<dbReference type="AlphaFoldDB" id="A0AAC9MT36"/>
<organism evidence="11 13">
    <name type="scientific">Neomoorella thermoacetica</name>
    <name type="common">Clostridium thermoaceticum</name>
    <dbReference type="NCBI Taxonomy" id="1525"/>
    <lineage>
        <taxon>Bacteria</taxon>
        <taxon>Bacillati</taxon>
        <taxon>Bacillota</taxon>
        <taxon>Clostridia</taxon>
        <taxon>Neomoorellales</taxon>
        <taxon>Neomoorellaceae</taxon>
        <taxon>Neomoorella</taxon>
    </lineage>
</organism>
<evidence type="ECO:0000256" key="9">
    <source>
        <dbReference type="ARBA" id="ARBA00023136"/>
    </source>
</evidence>
<keyword evidence="8" id="KW-1133">Transmembrane helix</keyword>